<feature type="compositionally biased region" description="Basic and acidic residues" evidence="1">
    <location>
        <begin position="527"/>
        <end position="538"/>
    </location>
</feature>
<dbReference type="Pfam" id="PF12314">
    <property type="entry name" value="IMCp"/>
    <property type="match status" value="1"/>
</dbReference>
<evidence type="ECO:0000256" key="1">
    <source>
        <dbReference type="SAM" id="MobiDB-lite"/>
    </source>
</evidence>
<dbReference type="OrthoDB" id="341024at2759"/>
<feature type="compositionally biased region" description="Basic and acidic residues" evidence="1">
    <location>
        <begin position="505"/>
        <end position="515"/>
    </location>
</feature>
<gene>
    <name evidence="2" type="ORF">C922_03974</name>
</gene>
<name>W7AK65_9APIC</name>
<proteinExistence type="predicted"/>
<feature type="region of interest" description="Disordered" evidence="1">
    <location>
        <begin position="197"/>
        <end position="242"/>
    </location>
</feature>
<keyword evidence="3" id="KW-1185">Reference proteome</keyword>
<feature type="compositionally biased region" description="Acidic residues" evidence="1">
    <location>
        <begin position="516"/>
        <end position="525"/>
    </location>
</feature>
<dbReference type="Proteomes" id="UP000030640">
    <property type="component" value="Unassembled WGS sequence"/>
</dbReference>
<feature type="region of interest" description="Disordered" evidence="1">
    <location>
        <begin position="491"/>
        <end position="586"/>
    </location>
</feature>
<feature type="compositionally biased region" description="Basic and acidic residues" evidence="1">
    <location>
        <begin position="551"/>
        <end position="565"/>
    </location>
</feature>
<feature type="compositionally biased region" description="Basic and acidic residues" evidence="1">
    <location>
        <begin position="210"/>
        <end position="226"/>
    </location>
</feature>
<evidence type="ECO:0008006" key="4">
    <source>
        <dbReference type="Google" id="ProtNLM"/>
    </source>
</evidence>
<dbReference type="EMBL" id="KI965477">
    <property type="protein sequence ID" value="EUD65726.1"/>
    <property type="molecule type" value="Genomic_DNA"/>
</dbReference>
<accession>W7AK65</accession>
<reference evidence="2 3" key="1">
    <citation type="submission" date="2013-02" db="EMBL/GenBank/DDBJ databases">
        <title>The Genome Sequence of Plasmodium inui San Antonio 1.</title>
        <authorList>
            <consortium name="The Broad Institute Genome Sequencing Platform"/>
            <consortium name="The Broad Institute Genome Sequencing Center for Infectious Disease"/>
            <person name="Neafsey D."/>
            <person name="Cheeseman I."/>
            <person name="Volkman S."/>
            <person name="Adams J."/>
            <person name="Walker B."/>
            <person name="Young S.K."/>
            <person name="Zeng Q."/>
            <person name="Gargeya S."/>
            <person name="Fitzgerald M."/>
            <person name="Haas B."/>
            <person name="Abouelleil A."/>
            <person name="Alvarado L."/>
            <person name="Arachchi H.M."/>
            <person name="Berlin A.M."/>
            <person name="Chapman S.B."/>
            <person name="Dewar J."/>
            <person name="Goldberg J."/>
            <person name="Griggs A."/>
            <person name="Gujja S."/>
            <person name="Hansen M."/>
            <person name="Howarth C."/>
            <person name="Imamovic A."/>
            <person name="Larimer J."/>
            <person name="McCowan C."/>
            <person name="Murphy C."/>
            <person name="Neiman D."/>
            <person name="Pearson M."/>
            <person name="Priest M."/>
            <person name="Roberts A."/>
            <person name="Saif S."/>
            <person name="Shea T."/>
            <person name="Sisk P."/>
            <person name="Sykes S."/>
            <person name="Wortman J."/>
            <person name="Nusbaum C."/>
            <person name="Birren B."/>
        </authorList>
    </citation>
    <scope>NUCLEOTIDE SEQUENCE [LARGE SCALE GENOMIC DNA]</scope>
    <source>
        <strain evidence="2 3">San Antonio 1</strain>
    </source>
</reference>
<dbReference type="AlphaFoldDB" id="W7AK65"/>
<evidence type="ECO:0000313" key="2">
    <source>
        <dbReference type="EMBL" id="EUD65726.1"/>
    </source>
</evidence>
<dbReference type="GeneID" id="20039248"/>
<dbReference type="RefSeq" id="XP_008817783.1">
    <property type="nucleotide sequence ID" value="XM_008819561.1"/>
</dbReference>
<dbReference type="InterPro" id="IPR022086">
    <property type="entry name" value="IMCp"/>
</dbReference>
<dbReference type="VEuPathDB" id="PlasmoDB:C922_03974"/>
<evidence type="ECO:0000313" key="3">
    <source>
        <dbReference type="Proteomes" id="UP000030640"/>
    </source>
</evidence>
<protein>
    <recommendedName>
        <fullName evidence="4">Inner membrane complex protein 1a</fullName>
    </recommendedName>
</protein>
<organism evidence="2 3">
    <name type="scientific">Plasmodium inui San Antonio 1</name>
    <dbReference type="NCBI Taxonomy" id="1237626"/>
    <lineage>
        <taxon>Eukaryota</taxon>
        <taxon>Sar</taxon>
        <taxon>Alveolata</taxon>
        <taxon>Apicomplexa</taxon>
        <taxon>Aconoidasida</taxon>
        <taxon>Haemosporida</taxon>
        <taxon>Plasmodiidae</taxon>
        <taxon>Plasmodium</taxon>
        <taxon>Plasmodium (Plasmodium)</taxon>
    </lineage>
</organism>
<sequence>MFNACKGKSNCCREESEETKKLVHEGGRHDLFDQHLVKENGDFKKIIEGEPDQTKAVEISQRTEREYVAVTAYQPVDIVTRTVEVPFVRTIETTVPKITYENKIREVPKYYSKIVEKIVEVPEVKFVDKIVDVPRIQYCFKYVPKVEVKENIIQRPVIQKKIVEKIVEVPKVKEMQRFQEVETVEYVIKYVPKGFTEGRKKSDDEDEDGEEKKEEDPDEERDRGQGEEANEEQEDDGNSRFYGLKNYSEGAKLVRNAQMGMNQSQLWEQTMSMGKDKMFPYVFSRPMQGQAEGQVTAHAGIGTPWGSALVGGELHGEAYEGGAVHPTFDLRKELSLMQLKERNGSMLPTPRIEQVFKPKIVKNIEVQKHVPISVDVPVPYMVPKPVVVNVEVPVLKFRDTFVPVPVRRKIIPKIKWISDVYQVDCIKEKPYLKIQDVIKPIPCDVQIKYRKYMEKACAVNPNELPQDDVHCMWMRVNAHLAEQKKREYGDLYPYYRGGPEGEGENDSRSSGRDEQDGSEGTECSEEGTMHEGEIREGVLDEEGEVSGTASKQEEGGEDKEERAEGQETIGSGKDGVNERSGAMEQTESAMSNGEIIQIGEVAQQGSIIGVLRREYGEIDQTKAEEWRQVEGIEKVSAEQNIFYAYEGSEQMQKEGRGFNVCCKNSNDRVSGTPANEDRYNLECVDEFMKEMKKQDHLEEEGAVASLYPSHPLAMTYLQNKWIQTDTLRTHELYHDDFVRASINANFNLNNRNPVISEVMRNQDFLKTANPIISPFFPRNIQNIENSYNRVIVQNIQEENMRCQGGTNKYEQKVHGLAGDTDVRMYDEGAAGCTGQACGSGGKSCSYFCKQ</sequence>